<dbReference type="CDD" id="cd16833">
    <property type="entry name" value="YfiH"/>
    <property type="match status" value="1"/>
</dbReference>
<comment type="similarity">
    <text evidence="2 10">Belongs to the purine nucleoside phosphorylase YfiH/LACC1 family.</text>
</comment>
<dbReference type="AlphaFoldDB" id="F5R8I5"/>
<gene>
    <name evidence="11" type="ORF">METUNv1_00461</name>
</gene>
<evidence type="ECO:0000256" key="1">
    <source>
        <dbReference type="ARBA" id="ARBA00000553"/>
    </source>
</evidence>
<accession>F5R8I5</accession>
<dbReference type="Proteomes" id="UP000005019">
    <property type="component" value="Unassembled WGS sequence"/>
</dbReference>
<proteinExistence type="inferred from homology"/>
<protein>
    <recommendedName>
        <fullName evidence="10">Purine nucleoside phosphorylase</fullName>
    </recommendedName>
</protein>
<comment type="catalytic activity">
    <reaction evidence="7">
        <text>adenosine + H2O + H(+) = inosine + NH4(+)</text>
        <dbReference type="Rhea" id="RHEA:24408"/>
        <dbReference type="ChEBI" id="CHEBI:15377"/>
        <dbReference type="ChEBI" id="CHEBI:15378"/>
        <dbReference type="ChEBI" id="CHEBI:16335"/>
        <dbReference type="ChEBI" id="CHEBI:17596"/>
        <dbReference type="ChEBI" id="CHEBI:28938"/>
        <dbReference type="EC" id="3.5.4.4"/>
    </reaction>
    <physiologicalReaction direction="left-to-right" evidence="7">
        <dbReference type="Rhea" id="RHEA:24409"/>
    </physiologicalReaction>
</comment>
<evidence type="ECO:0000256" key="6">
    <source>
        <dbReference type="ARBA" id="ARBA00022833"/>
    </source>
</evidence>
<evidence type="ECO:0000313" key="12">
    <source>
        <dbReference type="Proteomes" id="UP000005019"/>
    </source>
</evidence>
<keyword evidence="4" id="KW-0479">Metal-binding</keyword>
<dbReference type="OrthoDB" id="4279at2"/>
<dbReference type="PANTHER" id="PTHR30616:SF2">
    <property type="entry name" value="PURINE NUCLEOSIDE PHOSPHORYLASE LACC1"/>
    <property type="match status" value="1"/>
</dbReference>
<dbReference type="GO" id="GO:0016787">
    <property type="term" value="F:hydrolase activity"/>
    <property type="evidence" value="ECO:0007669"/>
    <property type="project" value="UniProtKB-KW"/>
</dbReference>
<evidence type="ECO:0000256" key="8">
    <source>
        <dbReference type="ARBA" id="ARBA00048968"/>
    </source>
</evidence>
<evidence type="ECO:0000313" key="11">
    <source>
        <dbReference type="EMBL" id="EGK73288.1"/>
    </source>
</evidence>
<dbReference type="InterPro" id="IPR003730">
    <property type="entry name" value="Cu_polyphenol_OxRdtase"/>
</dbReference>
<dbReference type="NCBIfam" id="TIGR00726">
    <property type="entry name" value="peptidoglycan editing factor PgeF"/>
    <property type="match status" value="1"/>
</dbReference>
<dbReference type="InterPro" id="IPR011324">
    <property type="entry name" value="Cytotoxic_necrot_fac-like_cat"/>
</dbReference>
<comment type="catalytic activity">
    <reaction evidence="9">
        <text>S-methyl-5'-thioadenosine + phosphate = 5-(methylsulfanyl)-alpha-D-ribose 1-phosphate + adenine</text>
        <dbReference type="Rhea" id="RHEA:11852"/>
        <dbReference type="ChEBI" id="CHEBI:16708"/>
        <dbReference type="ChEBI" id="CHEBI:17509"/>
        <dbReference type="ChEBI" id="CHEBI:43474"/>
        <dbReference type="ChEBI" id="CHEBI:58533"/>
        <dbReference type="EC" id="2.4.2.28"/>
    </reaction>
    <physiologicalReaction direction="left-to-right" evidence="9">
        <dbReference type="Rhea" id="RHEA:11853"/>
    </physiologicalReaction>
</comment>
<evidence type="ECO:0000256" key="3">
    <source>
        <dbReference type="ARBA" id="ARBA00022679"/>
    </source>
</evidence>
<evidence type="ECO:0000256" key="9">
    <source>
        <dbReference type="ARBA" id="ARBA00049893"/>
    </source>
</evidence>
<evidence type="ECO:0000256" key="4">
    <source>
        <dbReference type="ARBA" id="ARBA00022723"/>
    </source>
</evidence>
<reference evidence="11 12" key="1">
    <citation type="journal article" date="2011" name="J. Bacteriol.">
        <title>Genome sequence of Methyloversatilis universalis FAM5T, a methylotrophic representative of the order Rhodocyclales.</title>
        <authorList>
            <person name="Kittichotirat W."/>
            <person name="Good N.M."/>
            <person name="Hall R."/>
            <person name="Bringel F."/>
            <person name="Lajus A."/>
            <person name="Medigue C."/>
            <person name="Smalley N.E."/>
            <person name="Beck D."/>
            <person name="Bumgarner R."/>
            <person name="Vuilleumier S."/>
            <person name="Kalyuzhnaya M.G."/>
        </authorList>
    </citation>
    <scope>NUCLEOTIDE SEQUENCE [LARGE SCALE GENOMIC DNA]</scope>
    <source>
        <strain evidence="12">ATCC BAA-1314 / JCM 13912 / FAM5</strain>
    </source>
</reference>
<comment type="caution">
    <text evidence="11">The sequence shown here is derived from an EMBL/GenBank/DDBJ whole genome shotgun (WGS) entry which is preliminary data.</text>
</comment>
<comment type="catalytic activity">
    <reaction evidence="8">
        <text>adenosine + phosphate = alpha-D-ribose 1-phosphate + adenine</text>
        <dbReference type="Rhea" id="RHEA:27642"/>
        <dbReference type="ChEBI" id="CHEBI:16335"/>
        <dbReference type="ChEBI" id="CHEBI:16708"/>
        <dbReference type="ChEBI" id="CHEBI:43474"/>
        <dbReference type="ChEBI" id="CHEBI:57720"/>
        <dbReference type="EC" id="2.4.2.1"/>
    </reaction>
    <physiologicalReaction direction="left-to-right" evidence="8">
        <dbReference type="Rhea" id="RHEA:27643"/>
    </physiologicalReaction>
</comment>
<sequence length="258" mass="26919">MSAPALPLILPDWPAPPAVRACVTTRLGGVSAAPFDSFNPATHVGDDARAVAANRALLRAHLPAEPLWLEQVHGVEVLDADRERCGTGDASIAHCAGSVCAVMTADCLPVLFCNRQGTVVAAAHAGWRGLAMGVLTRTVQRMGGSPGDILAWLGPAIGPDAFEVGPEVRAVFLERLPGAAAAFRPGTGDRLYADIYLLARLELARAGVQAVYGGGLCTVSQAALFHSYRRDGRCGRMASLVWLARDASALGAEPSYQG</sequence>
<comment type="catalytic activity">
    <reaction evidence="1">
        <text>inosine + phosphate = alpha-D-ribose 1-phosphate + hypoxanthine</text>
        <dbReference type="Rhea" id="RHEA:27646"/>
        <dbReference type="ChEBI" id="CHEBI:17368"/>
        <dbReference type="ChEBI" id="CHEBI:17596"/>
        <dbReference type="ChEBI" id="CHEBI:43474"/>
        <dbReference type="ChEBI" id="CHEBI:57720"/>
        <dbReference type="EC" id="2.4.2.1"/>
    </reaction>
    <physiologicalReaction direction="left-to-right" evidence="1">
        <dbReference type="Rhea" id="RHEA:27647"/>
    </physiologicalReaction>
</comment>
<name>F5R8I5_METUF</name>
<dbReference type="RefSeq" id="WP_008058424.1">
    <property type="nucleotide sequence ID" value="NZ_AFHG01000029.1"/>
</dbReference>
<dbReference type="GO" id="GO:0017061">
    <property type="term" value="F:S-methyl-5-thioadenosine phosphorylase activity"/>
    <property type="evidence" value="ECO:0007669"/>
    <property type="project" value="UniProtKB-EC"/>
</dbReference>
<organism evidence="11 12">
    <name type="scientific">Methyloversatilis universalis (strain ATCC BAA-1314 / DSM 25237 / JCM 13912 / CCUG 52030 / FAM5)</name>
    <dbReference type="NCBI Taxonomy" id="1000565"/>
    <lineage>
        <taxon>Bacteria</taxon>
        <taxon>Pseudomonadati</taxon>
        <taxon>Pseudomonadota</taxon>
        <taxon>Betaproteobacteria</taxon>
        <taxon>Nitrosomonadales</taxon>
        <taxon>Sterolibacteriaceae</taxon>
        <taxon>Methyloversatilis</taxon>
    </lineage>
</organism>
<evidence type="ECO:0000256" key="10">
    <source>
        <dbReference type="RuleBase" id="RU361274"/>
    </source>
</evidence>
<dbReference type="InterPro" id="IPR038371">
    <property type="entry name" value="Cu_polyphenol_OxRdtase_sf"/>
</dbReference>
<dbReference type="SUPFAM" id="SSF64438">
    <property type="entry name" value="CNF1/YfiH-like putative cysteine hydrolases"/>
    <property type="match status" value="1"/>
</dbReference>
<dbReference type="eggNOG" id="COG1496">
    <property type="taxonomic scope" value="Bacteria"/>
</dbReference>
<dbReference type="EMBL" id="AFHG01000029">
    <property type="protein sequence ID" value="EGK73288.1"/>
    <property type="molecule type" value="Genomic_DNA"/>
</dbReference>
<keyword evidence="12" id="KW-1185">Reference proteome</keyword>
<dbReference type="PANTHER" id="PTHR30616">
    <property type="entry name" value="UNCHARACTERIZED PROTEIN YFIH"/>
    <property type="match status" value="1"/>
</dbReference>
<dbReference type="Pfam" id="PF02578">
    <property type="entry name" value="Cu-oxidase_4"/>
    <property type="match status" value="1"/>
</dbReference>
<evidence type="ECO:0000256" key="5">
    <source>
        <dbReference type="ARBA" id="ARBA00022801"/>
    </source>
</evidence>
<keyword evidence="6" id="KW-0862">Zinc</keyword>
<dbReference type="GO" id="GO:0005507">
    <property type="term" value="F:copper ion binding"/>
    <property type="evidence" value="ECO:0007669"/>
    <property type="project" value="TreeGrafter"/>
</dbReference>
<keyword evidence="5" id="KW-0378">Hydrolase</keyword>
<evidence type="ECO:0000256" key="2">
    <source>
        <dbReference type="ARBA" id="ARBA00007353"/>
    </source>
</evidence>
<dbReference type="STRING" id="1000565.METUNv1_00461"/>
<keyword evidence="3" id="KW-0808">Transferase</keyword>
<evidence type="ECO:0000256" key="7">
    <source>
        <dbReference type="ARBA" id="ARBA00047989"/>
    </source>
</evidence>
<dbReference type="Gene3D" id="3.60.140.10">
    <property type="entry name" value="CNF1/YfiH-like putative cysteine hydrolases"/>
    <property type="match status" value="1"/>
</dbReference>